<proteinExistence type="predicted"/>
<dbReference type="InParanoid" id="A0A1Y2LME5"/>
<dbReference type="AlphaFoldDB" id="A0A1Y2LME5"/>
<organism evidence="3 4">
    <name type="scientific">Epicoccum nigrum</name>
    <name type="common">Soil fungus</name>
    <name type="synonym">Epicoccum purpurascens</name>
    <dbReference type="NCBI Taxonomy" id="105696"/>
    <lineage>
        <taxon>Eukaryota</taxon>
        <taxon>Fungi</taxon>
        <taxon>Dikarya</taxon>
        <taxon>Ascomycota</taxon>
        <taxon>Pezizomycotina</taxon>
        <taxon>Dothideomycetes</taxon>
        <taxon>Pleosporomycetidae</taxon>
        <taxon>Pleosporales</taxon>
        <taxon>Pleosporineae</taxon>
        <taxon>Didymellaceae</taxon>
        <taxon>Epicoccum</taxon>
    </lineage>
</organism>
<accession>A0A1Y2LME5</accession>
<feature type="coiled-coil region" evidence="1">
    <location>
        <begin position="249"/>
        <end position="276"/>
    </location>
</feature>
<keyword evidence="4" id="KW-1185">Reference proteome</keyword>
<name>A0A1Y2LME5_EPING</name>
<evidence type="ECO:0000313" key="4">
    <source>
        <dbReference type="Proteomes" id="UP000193240"/>
    </source>
</evidence>
<evidence type="ECO:0000313" key="3">
    <source>
        <dbReference type="EMBL" id="OSS44890.1"/>
    </source>
</evidence>
<feature type="region of interest" description="Disordered" evidence="2">
    <location>
        <begin position="110"/>
        <end position="147"/>
    </location>
</feature>
<evidence type="ECO:0000256" key="1">
    <source>
        <dbReference type="SAM" id="Coils"/>
    </source>
</evidence>
<dbReference type="EMBL" id="KZ107855">
    <property type="protein sequence ID" value="OSS44890.1"/>
    <property type="molecule type" value="Genomic_DNA"/>
</dbReference>
<gene>
    <name evidence="3" type="ORF">B5807_09401</name>
</gene>
<reference evidence="3 4" key="1">
    <citation type="journal article" date="2017" name="Genome Announc.">
        <title>Genome sequence of the saprophytic ascomycete Epicoccum nigrum ICMP 19927 strain isolated from New Zealand.</title>
        <authorList>
            <person name="Fokin M."/>
            <person name="Fleetwood D."/>
            <person name="Weir B.S."/>
            <person name="Villas-Boas S.G."/>
        </authorList>
    </citation>
    <scope>NUCLEOTIDE SEQUENCE [LARGE SCALE GENOMIC DNA]</scope>
    <source>
        <strain evidence="3 4">ICMP 19927</strain>
    </source>
</reference>
<sequence>MSRRSAFTFEDWDVYTYIEGNNHNGVRLTQGIASRKLPLTEGYRIELDQPFRDLCQNGRLFHAEEKIRLRAAICFWFLEAGHVQTIKHYRYFEKHLIDACQWLGGAVPREADQDGEDDLGEIPPAHPVSQPNRAGHGLSSSDERRRSISEIEPDLESVLYTASKLKKLEDTVAVMQRRHAEQAESLIAVQQEITQIKPSTEVATEMQRRIIDNDQEIKHLKSRLEARKRNFDQNIFRVKLQLQMAQGSAKKAREHMEQEQRLRLQAERKLSEYLDAQKRIAAKFS</sequence>
<dbReference type="Proteomes" id="UP000193240">
    <property type="component" value="Unassembled WGS sequence"/>
</dbReference>
<keyword evidence="1" id="KW-0175">Coiled coil</keyword>
<dbReference type="OMA" id="WFLEAGH"/>
<evidence type="ECO:0000256" key="2">
    <source>
        <dbReference type="SAM" id="MobiDB-lite"/>
    </source>
</evidence>
<protein>
    <submittedName>
        <fullName evidence="3">Uncharacterized protein</fullName>
    </submittedName>
</protein>